<name>A0A8S5RRQ2_9CAUD</name>
<proteinExistence type="predicted"/>
<accession>A0A8S5RRQ2</accession>
<reference evidence="1" key="1">
    <citation type="journal article" date="2021" name="Proc. Natl. Acad. Sci. U.S.A.">
        <title>A Catalog of Tens of Thousands of Viruses from Human Metagenomes Reveals Hidden Associations with Chronic Diseases.</title>
        <authorList>
            <person name="Tisza M.J."/>
            <person name="Buck C.B."/>
        </authorList>
    </citation>
    <scope>NUCLEOTIDE SEQUENCE</scope>
    <source>
        <strain evidence="1">Ct5xZ3</strain>
    </source>
</reference>
<evidence type="ECO:0000313" key="1">
    <source>
        <dbReference type="EMBL" id="DAE92167.1"/>
    </source>
</evidence>
<sequence>MRYNTYISYKSERHSGKNKHSSNLQLLSALQINSYFYFNGRC</sequence>
<dbReference type="EMBL" id="BK057794">
    <property type="protein sequence ID" value="DAE92167.1"/>
    <property type="molecule type" value="Genomic_DNA"/>
</dbReference>
<organism evidence="1">
    <name type="scientific">Myoviridae sp. ct5xZ3</name>
    <dbReference type="NCBI Taxonomy" id="2827601"/>
    <lineage>
        <taxon>Viruses</taxon>
        <taxon>Duplodnaviria</taxon>
        <taxon>Heunggongvirae</taxon>
        <taxon>Uroviricota</taxon>
        <taxon>Caudoviricetes</taxon>
    </lineage>
</organism>
<protein>
    <submittedName>
        <fullName evidence="1">Uncharacterized protein</fullName>
    </submittedName>
</protein>